<dbReference type="Pfam" id="PF12787">
    <property type="entry name" value="EcsC"/>
    <property type="match status" value="1"/>
</dbReference>
<sequence>MNDYYLNAAKELENWKSKMRKKPSIISKTSKGLQNKFNNVIPEKYHKMLTSAIKNMIKFVLLGSEIATKPPYGILDLEEKERLVKEKILTYKRTAMIEGASTGAGGFVMSLADFPLLLSIKIKFLYDVASIYGFDVRDYKERLYILHIFELAFSSQENINKVFSKMERWEEYSSSLPNDMNYFDWRKFQQEYRDYIDIAKLMQMLPAIGALVGAYVNSKLLDKLGETAINSYRMRLFK</sequence>
<evidence type="ECO:0000313" key="1">
    <source>
        <dbReference type="EMBL" id="KIE45894.1"/>
    </source>
</evidence>
<keyword evidence="2" id="KW-1185">Reference proteome</keyword>
<protein>
    <submittedName>
        <fullName evidence="1">EcsC family protein</fullName>
    </submittedName>
</protein>
<dbReference type="STRING" id="29341.RSJ17_02410"/>
<gene>
    <name evidence="1" type="ORF">U732_2397</name>
</gene>
<dbReference type="InterPro" id="IPR024787">
    <property type="entry name" value="EcsC"/>
</dbReference>
<accession>A0A0C1TZ23</accession>
<dbReference type="OrthoDB" id="1705901at2"/>
<dbReference type="RefSeq" id="WP_039634722.1">
    <property type="nucleotide sequence ID" value="NZ_AYSO01000018.1"/>
</dbReference>
<organism evidence="1 2">
    <name type="scientific">Clostridium argentinense CDC 2741</name>
    <dbReference type="NCBI Taxonomy" id="1418104"/>
    <lineage>
        <taxon>Bacteria</taxon>
        <taxon>Bacillati</taxon>
        <taxon>Bacillota</taxon>
        <taxon>Clostridia</taxon>
        <taxon>Eubacteriales</taxon>
        <taxon>Clostridiaceae</taxon>
        <taxon>Clostridium</taxon>
    </lineage>
</organism>
<dbReference type="Proteomes" id="UP000031366">
    <property type="component" value="Unassembled WGS sequence"/>
</dbReference>
<dbReference type="AlphaFoldDB" id="A0A0C1TZ23"/>
<dbReference type="PANTHER" id="PTHR41260:SF1">
    <property type="entry name" value="PROTEIN ECSC"/>
    <property type="match status" value="1"/>
</dbReference>
<name>A0A0C1TZ23_9CLOT</name>
<dbReference type="PANTHER" id="PTHR41260">
    <property type="entry name" value="PROTEIN ECSC"/>
    <property type="match status" value="1"/>
</dbReference>
<comment type="caution">
    <text evidence="1">The sequence shown here is derived from an EMBL/GenBank/DDBJ whole genome shotgun (WGS) entry which is preliminary data.</text>
</comment>
<reference evidence="1 2" key="1">
    <citation type="journal article" date="2015" name="Infect. Genet. Evol.">
        <title>Genomic sequences of six botulinum neurotoxin-producing strains representing three clostridial species illustrate the mobility and diversity of botulinum neurotoxin genes.</title>
        <authorList>
            <person name="Smith T.J."/>
            <person name="Hill K.K."/>
            <person name="Xie G."/>
            <person name="Foley B.T."/>
            <person name="Williamson C.H."/>
            <person name="Foster J.T."/>
            <person name="Johnson S.L."/>
            <person name="Chertkov O."/>
            <person name="Teshima H."/>
            <person name="Gibbons H.S."/>
            <person name="Johnsky L.A."/>
            <person name="Karavis M.A."/>
            <person name="Smith L.A."/>
        </authorList>
    </citation>
    <scope>NUCLEOTIDE SEQUENCE [LARGE SCALE GENOMIC DNA]</scope>
    <source>
        <strain evidence="1 2">CDC 2741</strain>
    </source>
</reference>
<dbReference type="EMBL" id="AYSO01000018">
    <property type="protein sequence ID" value="KIE45894.1"/>
    <property type="molecule type" value="Genomic_DNA"/>
</dbReference>
<evidence type="ECO:0000313" key="2">
    <source>
        <dbReference type="Proteomes" id="UP000031366"/>
    </source>
</evidence>
<proteinExistence type="predicted"/>